<protein>
    <recommendedName>
        <fullName evidence="6">peptidylprolyl isomerase</fullName>
        <ecNumber evidence="6">5.2.1.8</ecNumber>
    </recommendedName>
</protein>
<evidence type="ECO:0000256" key="3">
    <source>
        <dbReference type="ARBA" id="ARBA00023110"/>
    </source>
</evidence>
<dbReference type="PANTHER" id="PTHR10516">
    <property type="entry name" value="PEPTIDYL-PROLYL CIS-TRANS ISOMERASE"/>
    <property type="match status" value="1"/>
</dbReference>
<comment type="caution">
    <text evidence="9">The sequence shown here is derived from an EMBL/GenBank/DDBJ whole genome shotgun (WGS) entry which is preliminary data.</text>
</comment>
<organism evidence="9 10">
    <name type="scientific">Aspergillus niger</name>
    <dbReference type="NCBI Taxonomy" id="5061"/>
    <lineage>
        <taxon>Eukaryota</taxon>
        <taxon>Fungi</taxon>
        <taxon>Dikarya</taxon>
        <taxon>Ascomycota</taxon>
        <taxon>Pezizomycotina</taxon>
        <taxon>Eurotiomycetes</taxon>
        <taxon>Eurotiomycetidae</taxon>
        <taxon>Eurotiales</taxon>
        <taxon>Aspergillaceae</taxon>
        <taxon>Aspergillus</taxon>
        <taxon>Aspergillus subgen. Circumdati</taxon>
    </lineage>
</organism>
<sequence length="114" mass="12147">MGVTKTIISPGNGQQFPKPGDQISMHYTGCLYDESKPNNMGKQFDSSRGRGAFKTAIGVGGLIKGWDEAVPQMSVGEKAILTISPDYGYGPRGFPGLIPPNSTLVFEVELLGIN</sequence>
<feature type="domain" description="PPIase FKBP-type" evidence="8">
    <location>
        <begin position="20"/>
        <end position="114"/>
    </location>
</feature>
<feature type="region of interest" description="Disordered" evidence="7">
    <location>
        <begin position="1"/>
        <end position="21"/>
    </location>
</feature>
<evidence type="ECO:0000313" key="10">
    <source>
        <dbReference type="Proteomes" id="UP000068243"/>
    </source>
</evidence>
<comment type="catalytic activity">
    <reaction evidence="1 6">
        <text>[protein]-peptidylproline (omega=180) = [protein]-peptidylproline (omega=0)</text>
        <dbReference type="Rhea" id="RHEA:16237"/>
        <dbReference type="Rhea" id="RHEA-COMP:10747"/>
        <dbReference type="Rhea" id="RHEA-COMP:10748"/>
        <dbReference type="ChEBI" id="CHEBI:83833"/>
        <dbReference type="ChEBI" id="CHEBI:83834"/>
        <dbReference type="EC" id="5.2.1.8"/>
    </reaction>
</comment>
<evidence type="ECO:0000256" key="2">
    <source>
        <dbReference type="ARBA" id="ARBA00002388"/>
    </source>
</evidence>
<dbReference type="OMA" id="EQFDASW"/>
<dbReference type="InterPro" id="IPR001179">
    <property type="entry name" value="PPIase_FKBP_dom"/>
</dbReference>
<dbReference type="AlphaFoldDB" id="A0A100IKR6"/>
<dbReference type="Gene3D" id="3.10.50.40">
    <property type="match status" value="1"/>
</dbReference>
<dbReference type="FunFam" id="3.10.50.40:FF:000050">
    <property type="entry name" value="Peptidylprolyl isomerase"/>
    <property type="match status" value="1"/>
</dbReference>
<dbReference type="VEuPathDB" id="FungiDB:ATCC64974_840"/>
<dbReference type="VEuPathDB" id="FungiDB:An14g00850"/>
<dbReference type="GO" id="GO:0005737">
    <property type="term" value="C:cytoplasm"/>
    <property type="evidence" value="ECO:0007669"/>
    <property type="project" value="TreeGrafter"/>
</dbReference>
<comment type="function">
    <text evidence="2">PPIases accelerate the folding of proteins. It catalyzes the cis-trans isomerization of proline imidic peptide bonds in oligopeptides.</text>
</comment>
<dbReference type="EC" id="5.2.1.8" evidence="6"/>
<keyword evidence="3 6" id="KW-0697">Rotamase</keyword>
<keyword evidence="4 6" id="KW-0413">Isomerase</keyword>
<dbReference type="InterPro" id="IPR050689">
    <property type="entry name" value="FKBP-type_PPIase"/>
</dbReference>
<evidence type="ECO:0000256" key="6">
    <source>
        <dbReference type="PROSITE-ProRule" id="PRU00277"/>
    </source>
</evidence>
<dbReference type="VEuPathDB" id="FungiDB:M747DRAFT_271727"/>
<dbReference type="PROSITE" id="PS50059">
    <property type="entry name" value="FKBP_PPIASE"/>
    <property type="match status" value="1"/>
</dbReference>
<dbReference type="VEuPathDB" id="FungiDB:ASPNIDRAFT2_1141489"/>
<evidence type="ECO:0000256" key="1">
    <source>
        <dbReference type="ARBA" id="ARBA00000971"/>
    </source>
</evidence>
<dbReference type="EMBL" id="BCMY01000008">
    <property type="protein sequence ID" value="GAQ43035.1"/>
    <property type="molecule type" value="Genomic_DNA"/>
</dbReference>
<feature type="compositionally biased region" description="Polar residues" evidence="7">
    <location>
        <begin position="1"/>
        <end position="15"/>
    </location>
</feature>
<evidence type="ECO:0000256" key="7">
    <source>
        <dbReference type="SAM" id="MobiDB-lite"/>
    </source>
</evidence>
<reference evidence="10" key="1">
    <citation type="journal article" date="2016" name="Genome Announc.">
        <title>Draft genome sequence of Aspergillus niger strain An76.</title>
        <authorList>
            <person name="Gong W."/>
            <person name="Cheng Z."/>
            <person name="Zhang H."/>
            <person name="Liu L."/>
            <person name="Gao P."/>
            <person name="Wang L."/>
        </authorList>
    </citation>
    <scope>NUCLEOTIDE SEQUENCE [LARGE SCALE GENOMIC DNA]</scope>
    <source>
        <strain evidence="10">An76</strain>
    </source>
</reference>
<accession>A0A100IKR6</accession>
<evidence type="ECO:0000256" key="5">
    <source>
        <dbReference type="ARBA" id="ARBA00038106"/>
    </source>
</evidence>
<dbReference type="Proteomes" id="UP000068243">
    <property type="component" value="Unassembled WGS sequence"/>
</dbReference>
<dbReference type="Pfam" id="PF00254">
    <property type="entry name" value="FKBP_C"/>
    <property type="match status" value="1"/>
</dbReference>
<comment type="similarity">
    <text evidence="5">Belongs to the FKBP-type PPIase family. FKBP1 subfamily.</text>
</comment>
<dbReference type="PANTHER" id="PTHR10516:SF443">
    <property type="entry name" value="FK506-BINDING PROTEIN 59-RELATED"/>
    <property type="match status" value="1"/>
</dbReference>
<dbReference type="InterPro" id="IPR046357">
    <property type="entry name" value="PPIase_dom_sf"/>
</dbReference>
<evidence type="ECO:0000313" key="9">
    <source>
        <dbReference type="EMBL" id="GAQ43035.1"/>
    </source>
</evidence>
<evidence type="ECO:0000256" key="4">
    <source>
        <dbReference type="ARBA" id="ARBA00023235"/>
    </source>
</evidence>
<proteinExistence type="inferred from homology"/>
<evidence type="ECO:0000259" key="8">
    <source>
        <dbReference type="PROSITE" id="PS50059"/>
    </source>
</evidence>
<gene>
    <name evidence="9" type="ORF">ABL_05696</name>
</gene>
<dbReference type="SUPFAM" id="SSF54534">
    <property type="entry name" value="FKBP-like"/>
    <property type="match status" value="1"/>
</dbReference>
<dbReference type="GO" id="GO:0003755">
    <property type="term" value="F:peptidyl-prolyl cis-trans isomerase activity"/>
    <property type="evidence" value="ECO:0007669"/>
    <property type="project" value="UniProtKB-KW"/>
</dbReference>
<dbReference type="OrthoDB" id="1902587at2759"/>
<name>A0A100IKR6_ASPNG</name>